<proteinExistence type="inferred from homology"/>
<evidence type="ECO:0000313" key="8">
    <source>
        <dbReference type="EMBL" id="SDU55338.1"/>
    </source>
</evidence>
<dbReference type="EC" id="2.1.1.72" evidence="2"/>
<dbReference type="RefSeq" id="WP_245743174.1">
    <property type="nucleotide sequence ID" value="NZ_FNLL01000012.1"/>
</dbReference>
<keyword evidence="3 8" id="KW-0489">Methyltransferase</keyword>
<dbReference type="InterPro" id="IPR029063">
    <property type="entry name" value="SAM-dependent_MTases_sf"/>
</dbReference>
<keyword evidence="9" id="KW-1185">Reference proteome</keyword>
<dbReference type="PRINTS" id="PR00506">
    <property type="entry name" value="D21N6MTFRASE"/>
</dbReference>
<name>A0A1H2JGR2_9BACT</name>
<dbReference type="Gene3D" id="3.40.50.150">
    <property type="entry name" value="Vaccinia Virus protein VP39"/>
    <property type="match status" value="1"/>
</dbReference>
<comment type="similarity">
    <text evidence="1">Belongs to the N(4)/N(6)-methyltransferase family.</text>
</comment>
<evidence type="ECO:0000256" key="6">
    <source>
        <dbReference type="ARBA" id="ARBA00047942"/>
    </source>
</evidence>
<evidence type="ECO:0000313" key="9">
    <source>
        <dbReference type="Proteomes" id="UP000199608"/>
    </source>
</evidence>
<dbReference type="InterPro" id="IPR002295">
    <property type="entry name" value="N4/N6-MTase_EcoPI_Mod-like"/>
</dbReference>
<feature type="domain" description="DNA methylase N-4/N-6" evidence="7">
    <location>
        <begin position="120"/>
        <end position="429"/>
    </location>
</feature>
<dbReference type="InterPro" id="IPR002052">
    <property type="entry name" value="DNA_methylase_N6_adenine_CS"/>
</dbReference>
<dbReference type="GO" id="GO:0008170">
    <property type="term" value="F:N-methyltransferase activity"/>
    <property type="evidence" value="ECO:0007669"/>
    <property type="project" value="InterPro"/>
</dbReference>
<accession>A0A1H2JGR2</accession>
<comment type="catalytic activity">
    <reaction evidence="6">
        <text>a 2'-deoxyadenosine in DNA + S-adenosyl-L-methionine = an N(6)-methyl-2'-deoxyadenosine in DNA + S-adenosyl-L-homocysteine + H(+)</text>
        <dbReference type="Rhea" id="RHEA:15197"/>
        <dbReference type="Rhea" id="RHEA-COMP:12418"/>
        <dbReference type="Rhea" id="RHEA-COMP:12419"/>
        <dbReference type="ChEBI" id="CHEBI:15378"/>
        <dbReference type="ChEBI" id="CHEBI:57856"/>
        <dbReference type="ChEBI" id="CHEBI:59789"/>
        <dbReference type="ChEBI" id="CHEBI:90615"/>
        <dbReference type="ChEBI" id="CHEBI:90616"/>
        <dbReference type="EC" id="2.1.1.72"/>
    </reaction>
</comment>
<dbReference type="AlphaFoldDB" id="A0A1H2JGR2"/>
<dbReference type="PROSITE" id="PS00092">
    <property type="entry name" value="N6_MTASE"/>
    <property type="match status" value="1"/>
</dbReference>
<dbReference type="GO" id="GO:0003677">
    <property type="term" value="F:DNA binding"/>
    <property type="evidence" value="ECO:0007669"/>
    <property type="project" value="InterPro"/>
</dbReference>
<evidence type="ECO:0000259" key="7">
    <source>
        <dbReference type="Pfam" id="PF01555"/>
    </source>
</evidence>
<dbReference type="EMBL" id="FNLL01000012">
    <property type="protein sequence ID" value="SDU55338.1"/>
    <property type="molecule type" value="Genomic_DNA"/>
</dbReference>
<evidence type="ECO:0000256" key="3">
    <source>
        <dbReference type="ARBA" id="ARBA00022603"/>
    </source>
</evidence>
<evidence type="ECO:0000256" key="1">
    <source>
        <dbReference type="ARBA" id="ARBA00006594"/>
    </source>
</evidence>
<evidence type="ECO:0000256" key="2">
    <source>
        <dbReference type="ARBA" id="ARBA00011900"/>
    </source>
</evidence>
<reference evidence="9" key="1">
    <citation type="submission" date="2016-10" db="EMBL/GenBank/DDBJ databases">
        <authorList>
            <person name="Varghese N."/>
            <person name="Submissions S."/>
        </authorList>
    </citation>
    <scope>NUCLEOTIDE SEQUENCE [LARGE SCALE GENOMIC DNA]</scope>
    <source>
        <strain evidence="9">DSM 3384</strain>
    </source>
</reference>
<dbReference type="PIRSF" id="PIRSF015855">
    <property type="entry name" value="TypeIII_Mtase_mKpnI"/>
    <property type="match status" value="1"/>
</dbReference>
<keyword evidence="5" id="KW-0949">S-adenosyl-L-methionine</keyword>
<dbReference type="Proteomes" id="UP000199608">
    <property type="component" value="Unassembled WGS sequence"/>
</dbReference>
<protein>
    <recommendedName>
        <fullName evidence="2">site-specific DNA-methyltransferase (adenine-specific)</fullName>
        <ecNumber evidence="2">2.1.1.72</ecNumber>
    </recommendedName>
</protein>
<evidence type="ECO:0000256" key="4">
    <source>
        <dbReference type="ARBA" id="ARBA00022679"/>
    </source>
</evidence>
<dbReference type="GO" id="GO:0009007">
    <property type="term" value="F:site-specific DNA-methyltransferase (adenine-specific) activity"/>
    <property type="evidence" value="ECO:0007669"/>
    <property type="project" value="UniProtKB-EC"/>
</dbReference>
<dbReference type="GO" id="GO:0032259">
    <property type="term" value="P:methylation"/>
    <property type="evidence" value="ECO:0007669"/>
    <property type="project" value="UniProtKB-KW"/>
</dbReference>
<keyword evidence="4 8" id="KW-0808">Transferase</keyword>
<gene>
    <name evidence="8" type="ORF">SAMN04487931_11252</name>
</gene>
<organism evidence="8 9">
    <name type="scientific">Desulfobacula phenolica</name>
    <dbReference type="NCBI Taxonomy" id="90732"/>
    <lineage>
        <taxon>Bacteria</taxon>
        <taxon>Pseudomonadati</taxon>
        <taxon>Thermodesulfobacteriota</taxon>
        <taxon>Desulfobacteria</taxon>
        <taxon>Desulfobacterales</taxon>
        <taxon>Desulfobacteraceae</taxon>
        <taxon>Desulfobacula</taxon>
    </lineage>
</organism>
<dbReference type="InterPro" id="IPR002941">
    <property type="entry name" value="DNA_methylase_N4/N6"/>
</dbReference>
<evidence type="ECO:0000256" key="5">
    <source>
        <dbReference type="ARBA" id="ARBA00022691"/>
    </source>
</evidence>
<dbReference type="Pfam" id="PF01555">
    <property type="entry name" value="N6_N4_Mtase"/>
    <property type="match status" value="1"/>
</dbReference>
<sequence>MPEQIMETLDPKIDGSSKDIVQENIEKLKEIFPEVFTEDKIDIHKLKEALGDYTDSKEERYNFTWHGKSMARRIAQTPSTGTLRPCKEESKDGDTTGNLFIEGDNLEVLKLLQKSYHKKIKMIYIDPPYNTGKEFIYPDNYKDNLDTYLRYTGQVDDEGYKFSSNTEQSGRYHTNWLNMMYPRLKLARNLLRDDGVIFISIDDNEAANLKKICDEIFGEDNFLGTIVWKKKTNGNNMGYVPPVHDFILCYAKIISDECLLGFPLEEDFIKQNYSNPDLDPRGLWTTSDLSANHKGPFFSIKNPNTGKVYNPPSGRYWVFNEIDVKKRIEDGRIIFGKTGKAGPVQKKFLSERDSTRIKAESWWDKHGMNSDGTEELKQILKKTKIFDHPKPSITIQHMINIATEKKDIIMDFFAGTAPTAHAVMKLNKQDGSTRKFIMVQLPEPCGEKSEAFKAGYKTIADIGKERIRRAGDKIVEENQDKEGIENLDIGFKVFKLDSSNIKPWDADFDNLEDALWDSIENIKKDRTQDDVLYELLLKFGLDLTLPIEERKIADKTIYVIGLGALVICLDSDITIDVVEGIGKLKQELEPEIMRVVFKDSGFKNDVVKTNAVQILRQHQIEDVKSL</sequence>
<dbReference type="SUPFAM" id="SSF53335">
    <property type="entry name" value="S-adenosyl-L-methionine-dependent methyltransferases"/>
    <property type="match status" value="1"/>
</dbReference>